<dbReference type="AlphaFoldDB" id="A0A081ANL1"/>
<protein>
    <recommendedName>
        <fullName evidence="3">DDE-1 domain-containing protein</fullName>
    </recommendedName>
</protein>
<evidence type="ECO:0008006" key="3">
    <source>
        <dbReference type="Google" id="ProtNLM"/>
    </source>
</evidence>
<evidence type="ECO:0000313" key="2">
    <source>
        <dbReference type="Proteomes" id="UP000028582"/>
    </source>
</evidence>
<reference evidence="1 2" key="1">
    <citation type="submission" date="2013-11" db="EMBL/GenBank/DDBJ databases">
        <title>The Genome Sequence of Phytophthora parasitica P1976.</title>
        <authorList>
            <consortium name="The Broad Institute Genomics Platform"/>
            <person name="Russ C."/>
            <person name="Tyler B."/>
            <person name="Panabieres F."/>
            <person name="Shan W."/>
            <person name="Tripathy S."/>
            <person name="Grunwald N."/>
            <person name="Machado M."/>
            <person name="Johnson C.S."/>
            <person name="Walker B."/>
            <person name="Young S."/>
            <person name="Zeng Q."/>
            <person name="Gargeya S."/>
            <person name="Fitzgerald M."/>
            <person name="Haas B."/>
            <person name="Abouelleil A."/>
            <person name="Allen A.W."/>
            <person name="Alvarado L."/>
            <person name="Arachchi H.M."/>
            <person name="Berlin A.M."/>
            <person name="Chapman S.B."/>
            <person name="Gainer-Dewar J."/>
            <person name="Goldberg J."/>
            <person name="Griggs A."/>
            <person name="Gujja S."/>
            <person name="Hansen M."/>
            <person name="Howarth C."/>
            <person name="Imamovic A."/>
            <person name="Ireland A."/>
            <person name="Larimer J."/>
            <person name="McCowan C."/>
            <person name="Murphy C."/>
            <person name="Pearson M."/>
            <person name="Poon T.W."/>
            <person name="Priest M."/>
            <person name="Roberts A."/>
            <person name="Saif S."/>
            <person name="Shea T."/>
            <person name="Sisk P."/>
            <person name="Sykes S."/>
            <person name="Wortman J."/>
            <person name="Nusbaum C."/>
            <person name="Birren B."/>
        </authorList>
    </citation>
    <scope>NUCLEOTIDE SEQUENCE [LARGE SCALE GENOMIC DNA]</scope>
    <source>
        <strain evidence="1 2">P1976</strain>
    </source>
</reference>
<dbReference type="OrthoDB" id="129077at2759"/>
<proteinExistence type="predicted"/>
<sequence length="105" mass="11862">MQMHVGKHIRNTVGLIHSRNGANKHADRMTTVLTVRDDGAKLPILFIIRGAPNAWEGESYHWFNTSNAQAYMADATPKLASASRHLERSYTRCASFFEQAKYPDD</sequence>
<evidence type="ECO:0000313" key="1">
    <source>
        <dbReference type="EMBL" id="ETO80472.1"/>
    </source>
</evidence>
<accession>A0A081ANL1</accession>
<organism evidence="1 2">
    <name type="scientific">Phytophthora nicotianae P1976</name>
    <dbReference type="NCBI Taxonomy" id="1317066"/>
    <lineage>
        <taxon>Eukaryota</taxon>
        <taxon>Sar</taxon>
        <taxon>Stramenopiles</taxon>
        <taxon>Oomycota</taxon>
        <taxon>Peronosporomycetes</taxon>
        <taxon>Peronosporales</taxon>
        <taxon>Peronosporaceae</taxon>
        <taxon>Phytophthora</taxon>
    </lineage>
</organism>
<dbReference type="EMBL" id="ANJA01000987">
    <property type="protein sequence ID" value="ETO80472.1"/>
    <property type="molecule type" value="Genomic_DNA"/>
</dbReference>
<dbReference type="Proteomes" id="UP000028582">
    <property type="component" value="Unassembled WGS sequence"/>
</dbReference>
<gene>
    <name evidence="1" type="ORF">F444_05037</name>
</gene>
<name>A0A081ANL1_PHYNI</name>
<comment type="caution">
    <text evidence="1">The sequence shown here is derived from an EMBL/GenBank/DDBJ whole genome shotgun (WGS) entry which is preliminary data.</text>
</comment>